<name>A0A6B0U4J5_IXORI</name>
<protein>
    <submittedName>
        <fullName evidence="1">Putative secreted protein</fullName>
    </submittedName>
</protein>
<evidence type="ECO:0000313" key="1">
    <source>
        <dbReference type="EMBL" id="MXU83126.1"/>
    </source>
</evidence>
<accession>A0A6B0U4J5</accession>
<proteinExistence type="predicted"/>
<reference evidence="1" key="1">
    <citation type="submission" date="2019-12" db="EMBL/GenBank/DDBJ databases">
        <title>An insight into the sialome of adult female Ixodes ricinus ticks feeding for 6 days.</title>
        <authorList>
            <person name="Perner J."/>
            <person name="Ribeiro J.M.C."/>
        </authorList>
    </citation>
    <scope>NUCLEOTIDE SEQUENCE</scope>
    <source>
        <strain evidence="1">Semi-engorged</strain>
        <tissue evidence="1">Salivary glands</tissue>
    </source>
</reference>
<dbReference type="EMBL" id="GIFC01001043">
    <property type="protein sequence ID" value="MXU83126.1"/>
    <property type="molecule type" value="Transcribed_RNA"/>
</dbReference>
<organism evidence="1">
    <name type="scientific">Ixodes ricinus</name>
    <name type="common">Common tick</name>
    <name type="synonym">Acarus ricinus</name>
    <dbReference type="NCBI Taxonomy" id="34613"/>
    <lineage>
        <taxon>Eukaryota</taxon>
        <taxon>Metazoa</taxon>
        <taxon>Ecdysozoa</taxon>
        <taxon>Arthropoda</taxon>
        <taxon>Chelicerata</taxon>
        <taxon>Arachnida</taxon>
        <taxon>Acari</taxon>
        <taxon>Parasitiformes</taxon>
        <taxon>Ixodida</taxon>
        <taxon>Ixodoidea</taxon>
        <taxon>Ixodidae</taxon>
        <taxon>Ixodinae</taxon>
        <taxon>Ixodes</taxon>
    </lineage>
</organism>
<sequence length="73" mass="7817">MPVRPSSLFLGELLGTCPLGCWLHLGWPGASEEMTCRHSLHLRAAGQGCADSRTGPLHDCCRISCCHARSPAT</sequence>
<dbReference type="AlphaFoldDB" id="A0A6B0U4J5"/>